<keyword evidence="3 6" id="KW-0812">Transmembrane</keyword>
<comment type="caution">
    <text evidence="7">The sequence shown here is derived from an EMBL/GenBank/DDBJ whole genome shotgun (WGS) entry which is preliminary data.</text>
</comment>
<feature type="transmembrane region" description="Helical" evidence="6">
    <location>
        <begin position="200"/>
        <end position="219"/>
    </location>
</feature>
<keyword evidence="8" id="KW-1185">Reference proteome</keyword>
<protein>
    <submittedName>
        <fullName evidence="7">Cytosine permease</fullName>
    </submittedName>
</protein>
<evidence type="ECO:0000256" key="2">
    <source>
        <dbReference type="ARBA" id="ARBA00008974"/>
    </source>
</evidence>
<feature type="transmembrane region" description="Helical" evidence="6">
    <location>
        <begin position="161"/>
        <end position="180"/>
    </location>
</feature>
<feature type="transmembrane region" description="Helical" evidence="6">
    <location>
        <begin position="135"/>
        <end position="154"/>
    </location>
</feature>
<sequence length="437" mass="46266">MQGAETNKNDHAYNRVPATARASLLNATLVRMGVMTSLSQFMVGATLGHSMSFGQAMLATVLGSLLLELVSLGMGLAGMSEGLSTSLLARWCGFGRIGSCLIGVFIALSLIGWFGVQNSVLADGLLHVSQGTLNFTAAAILSGLSITLLVLYGFSALSWTAKISVPLFFLVVVYILYDIVSGPDVLNFLDGQPNGPAMSLSQGATMVAGGYIVGALISPDICRYCKNKNHVLFMVTSSIIVGEIIINCLSVIVAHTLGTADVVTIMTHSAGGIGLVTVILSAIKVNDVNLYSASLGMATALDALTHRKWRYRWLTLILGLTGTALSVMGIIAHFIDFLILLGVLFPPIAGVMLVDYYVLRTHRALLDATRARHVLPDAATTPGIGWPAMAAWLGGSTVGLTCQLWIPSLNALLAGCLFYWLMAQAKQRITGRCRSDG</sequence>
<dbReference type="PANTHER" id="PTHR30569">
    <property type="entry name" value="CYTOSINE TRANSPORTER CODB"/>
    <property type="match status" value="1"/>
</dbReference>
<gene>
    <name evidence="7" type="ORF">JZM24_06200</name>
</gene>
<dbReference type="PANTHER" id="PTHR30569:SF0">
    <property type="entry name" value="CYTOSINE PERMEASE"/>
    <property type="match status" value="1"/>
</dbReference>
<feature type="transmembrane region" description="Helical" evidence="6">
    <location>
        <begin position="91"/>
        <end position="115"/>
    </location>
</feature>
<feature type="transmembrane region" description="Helical" evidence="6">
    <location>
        <begin position="404"/>
        <end position="422"/>
    </location>
</feature>
<dbReference type="InterPro" id="IPR030191">
    <property type="entry name" value="CodB"/>
</dbReference>
<keyword evidence="5 6" id="KW-0472">Membrane</keyword>
<dbReference type="Proteomes" id="UP000811282">
    <property type="component" value="Unassembled WGS sequence"/>
</dbReference>
<comment type="subcellular location">
    <subcellularLocation>
        <location evidence="1">Membrane</location>
        <topology evidence="1">Multi-pass membrane protein</topology>
    </subcellularLocation>
</comment>
<dbReference type="InterPro" id="IPR001248">
    <property type="entry name" value="Pur-cyt_permease"/>
</dbReference>
<evidence type="ECO:0000256" key="1">
    <source>
        <dbReference type="ARBA" id="ARBA00004141"/>
    </source>
</evidence>
<evidence type="ECO:0000256" key="5">
    <source>
        <dbReference type="ARBA" id="ARBA00023136"/>
    </source>
</evidence>
<name>A0ABS5YCK5_9GAMM</name>
<evidence type="ECO:0000313" key="7">
    <source>
        <dbReference type="EMBL" id="MBT9431831.1"/>
    </source>
</evidence>
<feature type="transmembrane region" description="Helical" evidence="6">
    <location>
        <begin position="56"/>
        <end position="79"/>
    </location>
</feature>
<evidence type="ECO:0000313" key="8">
    <source>
        <dbReference type="Proteomes" id="UP000811282"/>
    </source>
</evidence>
<keyword evidence="4 6" id="KW-1133">Transmembrane helix</keyword>
<evidence type="ECO:0000256" key="6">
    <source>
        <dbReference type="SAM" id="Phobius"/>
    </source>
</evidence>
<feature type="transmembrane region" description="Helical" evidence="6">
    <location>
        <begin position="265"/>
        <end position="283"/>
    </location>
</feature>
<feature type="transmembrane region" description="Helical" evidence="6">
    <location>
        <begin position="313"/>
        <end position="331"/>
    </location>
</feature>
<organism evidence="7 8">
    <name type="scientific">Candidatus Sodalis endolongispinus</name>
    <dbReference type="NCBI Taxonomy" id="2812662"/>
    <lineage>
        <taxon>Bacteria</taxon>
        <taxon>Pseudomonadati</taxon>
        <taxon>Pseudomonadota</taxon>
        <taxon>Gammaproteobacteria</taxon>
        <taxon>Enterobacterales</taxon>
        <taxon>Bruguierivoracaceae</taxon>
        <taxon>Sodalis</taxon>
    </lineage>
</organism>
<feature type="transmembrane region" description="Helical" evidence="6">
    <location>
        <begin position="337"/>
        <end position="358"/>
    </location>
</feature>
<feature type="transmembrane region" description="Helical" evidence="6">
    <location>
        <begin position="231"/>
        <end position="253"/>
    </location>
</feature>
<proteinExistence type="inferred from homology"/>
<accession>A0ABS5YCK5</accession>
<dbReference type="Pfam" id="PF02133">
    <property type="entry name" value="Transp_cyt_pur"/>
    <property type="match status" value="1"/>
</dbReference>
<evidence type="ECO:0000256" key="3">
    <source>
        <dbReference type="ARBA" id="ARBA00022692"/>
    </source>
</evidence>
<dbReference type="CDD" id="cd11484">
    <property type="entry name" value="SLC-NCS1sbd_CobB-like"/>
    <property type="match status" value="1"/>
</dbReference>
<evidence type="ECO:0000256" key="4">
    <source>
        <dbReference type="ARBA" id="ARBA00022989"/>
    </source>
</evidence>
<dbReference type="EMBL" id="JAFJYC010000001">
    <property type="protein sequence ID" value="MBT9431831.1"/>
    <property type="molecule type" value="Genomic_DNA"/>
</dbReference>
<dbReference type="Gene3D" id="1.10.4160.10">
    <property type="entry name" value="Hydantoin permease"/>
    <property type="match status" value="1"/>
</dbReference>
<reference evidence="7 8" key="1">
    <citation type="journal article" date="2021" name="Genome Biol. Evol.">
        <title>The evolution of interdependence in a four-way mealybug symbiosis.</title>
        <authorList>
            <person name="Garber A.I."/>
            <person name="Kupper M."/>
            <person name="Laetsch D.R."/>
            <person name="Weldon S.R."/>
            <person name="Ladinsky M.S."/>
            <person name="Bjorkman P.J."/>
            <person name="McCutcheon J.P."/>
        </authorList>
    </citation>
    <scope>NUCLEOTIDE SEQUENCE [LARGE SCALE GENOMIC DNA]</scope>
    <source>
        <strain evidence="7">SOD</strain>
    </source>
</reference>
<comment type="similarity">
    <text evidence="2">Belongs to the purine-cytosine permease (2.A.39) family.</text>
</comment>
<dbReference type="RefSeq" id="WP_215669045.1">
    <property type="nucleotide sequence ID" value="NZ_JAFJYC010000001.1"/>
</dbReference>
<feature type="transmembrane region" description="Helical" evidence="6">
    <location>
        <begin position="379"/>
        <end position="398"/>
    </location>
</feature>